<evidence type="ECO:0000313" key="1">
    <source>
        <dbReference type="EMBL" id="KAG0427121.1"/>
    </source>
</evidence>
<proteinExistence type="predicted"/>
<sequence>MCSVCFRFGHDREECVRTYARVTGGDVKDDLPPLTMEVDEAEVVLEGLEQDTKPTTQPQEHPAGDGGPAQVSVGDGEDKSALGVPGQGSDLLCVVVTSTTVGAVPPTAYPPMSGKGPQEGVVMDEATDSPKCKLEDMPPSPGIALNPNP</sequence>
<dbReference type="EMBL" id="JABSTQ010009654">
    <property type="protein sequence ID" value="KAG0427121.1"/>
    <property type="molecule type" value="Genomic_DNA"/>
</dbReference>
<dbReference type="Proteomes" id="UP000805193">
    <property type="component" value="Unassembled WGS sequence"/>
</dbReference>
<accession>A0AC60Q0W3</accession>
<gene>
    <name evidence="1" type="ORF">HPB47_025795</name>
</gene>
<reference evidence="1 2" key="1">
    <citation type="journal article" date="2020" name="Cell">
        <title>Large-Scale Comparative Analyses of Tick Genomes Elucidate Their Genetic Diversity and Vector Capacities.</title>
        <authorList>
            <consortium name="Tick Genome and Microbiome Consortium (TIGMIC)"/>
            <person name="Jia N."/>
            <person name="Wang J."/>
            <person name="Shi W."/>
            <person name="Du L."/>
            <person name="Sun Y."/>
            <person name="Zhan W."/>
            <person name="Jiang J.F."/>
            <person name="Wang Q."/>
            <person name="Zhang B."/>
            <person name="Ji P."/>
            <person name="Bell-Sakyi L."/>
            <person name="Cui X.M."/>
            <person name="Yuan T.T."/>
            <person name="Jiang B.G."/>
            <person name="Yang W.F."/>
            <person name="Lam T.T."/>
            <person name="Chang Q.C."/>
            <person name="Ding S.J."/>
            <person name="Wang X.J."/>
            <person name="Zhu J.G."/>
            <person name="Ruan X.D."/>
            <person name="Zhao L."/>
            <person name="Wei J.T."/>
            <person name="Ye R.Z."/>
            <person name="Que T.C."/>
            <person name="Du C.H."/>
            <person name="Zhou Y.H."/>
            <person name="Cheng J.X."/>
            <person name="Dai P.F."/>
            <person name="Guo W.B."/>
            <person name="Han X.H."/>
            <person name="Huang E.J."/>
            <person name="Li L.F."/>
            <person name="Wei W."/>
            <person name="Gao Y.C."/>
            <person name="Liu J.Z."/>
            <person name="Shao H.Z."/>
            <person name="Wang X."/>
            <person name="Wang C.C."/>
            <person name="Yang T.C."/>
            <person name="Huo Q.B."/>
            <person name="Li W."/>
            <person name="Chen H.Y."/>
            <person name="Chen S.E."/>
            <person name="Zhou L.G."/>
            <person name="Ni X.B."/>
            <person name="Tian J.H."/>
            <person name="Sheng Y."/>
            <person name="Liu T."/>
            <person name="Pan Y.S."/>
            <person name="Xia L.Y."/>
            <person name="Li J."/>
            <person name="Zhao F."/>
            <person name="Cao W.C."/>
        </authorList>
    </citation>
    <scope>NUCLEOTIDE SEQUENCE [LARGE SCALE GENOMIC DNA]</scope>
    <source>
        <strain evidence="1">Iper-2018</strain>
    </source>
</reference>
<comment type="caution">
    <text evidence="1">The sequence shown here is derived from an EMBL/GenBank/DDBJ whole genome shotgun (WGS) entry which is preliminary data.</text>
</comment>
<name>A0AC60Q0W3_IXOPE</name>
<protein>
    <submittedName>
        <fullName evidence="1">Uncharacterized protein</fullName>
    </submittedName>
</protein>
<organism evidence="1 2">
    <name type="scientific">Ixodes persulcatus</name>
    <name type="common">Taiga tick</name>
    <dbReference type="NCBI Taxonomy" id="34615"/>
    <lineage>
        <taxon>Eukaryota</taxon>
        <taxon>Metazoa</taxon>
        <taxon>Ecdysozoa</taxon>
        <taxon>Arthropoda</taxon>
        <taxon>Chelicerata</taxon>
        <taxon>Arachnida</taxon>
        <taxon>Acari</taxon>
        <taxon>Parasitiformes</taxon>
        <taxon>Ixodida</taxon>
        <taxon>Ixodoidea</taxon>
        <taxon>Ixodidae</taxon>
        <taxon>Ixodinae</taxon>
        <taxon>Ixodes</taxon>
    </lineage>
</organism>
<keyword evidence="2" id="KW-1185">Reference proteome</keyword>
<evidence type="ECO:0000313" key="2">
    <source>
        <dbReference type="Proteomes" id="UP000805193"/>
    </source>
</evidence>